<keyword evidence="2" id="KW-1133">Transmembrane helix</keyword>
<accession>A0A832PME5</accession>
<name>A0A832PME5_9RHOB</name>
<gene>
    <name evidence="3" type="ORF">GXX24_08710</name>
</gene>
<feature type="compositionally biased region" description="Low complexity" evidence="1">
    <location>
        <begin position="66"/>
        <end position="79"/>
    </location>
</feature>
<proteinExistence type="predicted"/>
<protein>
    <submittedName>
        <fullName evidence="3">Uncharacterized protein</fullName>
    </submittedName>
</protein>
<dbReference type="EMBL" id="DULP01000128">
    <property type="protein sequence ID" value="HHW34204.1"/>
    <property type="molecule type" value="Genomic_DNA"/>
</dbReference>
<reference evidence="3 4" key="1">
    <citation type="journal article" date="2020" name="Biotechnol. Biofuels">
        <title>New insights from the biogas microbiome by comprehensive genome-resolved metagenomics of nearly 1600 species originating from multiple anaerobic digesters.</title>
        <authorList>
            <person name="Campanaro S."/>
            <person name="Treu L."/>
            <person name="Rodriguez-R L.M."/>
            <person name="Kovalovszki A."/>
            <person name="Ziels R.M."/>
            <person name="Maus I."/>
            <person name="Zhu X."/>
            <person name="Kougias P.G."/>
            <person name="Basile A."/>
            <person name="Luo G."/>
            <person name="Schluter A."/>
            <person name="Konstantinidis K.T."/>
            <person name="Angelidaki I."/>
        </authorList>
    </citation>
    <scope>NUCLEOTIDE SEQUENCE [LARGE SCALE GENOMIC DNA]</scope>
    <source>
        <strain evidence="3">AS04akNAM_125</strain>
    </source>
</reference>
<keyword evidence="2" id="KW-0472">Membrane</keyword>
<feature type="region of interest" description="Disordered" evidence="1">
    <location>
        <begin position="46"/>
        <end position="93"/>
    </location>
</feature>
<dbReference type="AlphaFoldDB" id="A0A832PME5"/>
<evidence type="ECO:0000313" key="3">
    <source>
        <dbReference type="EMBL" id="HHW34204.1"/>
    </source>
</evidence>
<evidence type="ECO:0000256" key="1">
    <source>
        <dbReference type="SAM" id="MobiDB-lite"/>
    </source>
</evidence>
<evidence type="ECO:0000256" key="2">
    <source>
        <dbReference type="SAM" id="Phobius"/>
    </source>
</evidence>
<evidence type="ECO:0000313" key="4">
    <source>
        <dbReference type="Proteomes" id="UP000580830"/>
    </source>
</evidence>
<feature type="compositionally biased region" description="Pro residues" evidence="1">
    <location>
        <begin position="80"/>
        <end position="93"/>
    </location>
</feature>
<dbReference type="Proteomes" id="UP000580830">
    <property type="component" value="Unassembled WGS sequence"/>
</dbReference>
<comment type="caution">
    <text evidence="3">The sequence shown here is derived from an EMBL/GenBank/DDBJ whole genome shotgun (WGS) entry which is preliminary data.</text>
</comment>
<dbReference type="RefSeq" id="WP_303730255.1">
    <property type="nucleotide sequence ID" value="NZ_DAOKYZ010000013.1"/>
</dbReference>
<feature type="transmembrane region" description="Helical" evidence="2">
    <location>
        <begin position="12"/>
        <end position="33"/>
    </location>
</feature>
<sequence length="93" mass="9101">MALPRETSGIGIWPLVLGVAAVILAAVLFFMLVPIQRPVPTPDSPAALGIEGAPAGVTGDGLRPGAPEGTEVPPAVVPVEPAPAAPAAPAPAE</sequence>
<keyword evidence="2" id="KW-0812">Transmembrane</keyword>
<organism evidence="3 4">
    <name type="scientific">Paracoccus solventivorans</name>
    <dbReference type="NCBI Taxonomy" id="53463"/>
    <lineage>
        <taxon>Bacteria</taxon>
        <taxon>Pseudomonadati</taxon>
        <taxon>Pseudomonadota</taxon>
        <taxon>Alphaproteobacteria</taxon>
        <taxon>Rhodobacterales</taxon>
        <taxon>Paracoccaceae</taxon>
        <taxon>Paracoccus</taxon>
    </lineage>
</organism>